<protein>
    <recommendedName>
        <fullName evidence="2">YCII-related domain-containing protein</fullName>
    </recommendedName>
</protein>
<name>A0A1J4N176_9ACTN</name>
<accession>A0A1J4N176</accession>
<gene>
    <name evidence="3" type="ORF">UG56_024300</name>
</gene>
<dbReference type="InterPro" id="IPR005545">
    <property type="entry name" value="YCII"/>
</dbReference>
<dbReference type="Gene3D" id="3.30.70.1060">
    <property type="entry name" value="Dimeric alpha+beta barrel"/>
    <property type="match status" value="1"/>
</dbReference>
<comment type="similarity">
    <text evidence="1">Belongs to the YciI family.</text>
</comment>
<dbReference type="EMBL" id="JZDQ02000045">
    <property type="protein sequence ID" value="OIJ24145.1"/>
    <property type="molecule type" value="Genomic_DNA"/>
</dbReference>
<organism evidence="3 4">
    <name type="scientific">Nocardioides luteus</name>
    <dbReference type="NCBI Taxonomy" id="1844"/>
    <lineage>
        <taxon>Bacteria</taxon>
        <taxon>Bacillati</taxon>
        <taxon>Actinomycetota</taxon>
        <taxon>Actinomycetes</taxon>
        <taxon>Propionibacteriales</taxon>
        <taxon>Nocardioidaceae</taxon>
        <taxon>Nocardioides</taxon>
    </lineage>
</organism>
<dbReference type="InterPro" id="IPR011008">
    <property type="entry name" value="Dimeric_a/b-barrel"/>
</dbReference>
<evidence type="ECO:0000313" key="4">
    <source>
        <dbReference type="Proteomes" id="UP000033772"/>
    </source>
</evidence>
<dbReference type="OrthoDB" id="8968203at2"/>
<reference evidence="3" key="1">
    <citation type="submission" date="2016-10" db="EMBL/GenBank/DDBJ databases">
        <title>Draft Genome Sequence of Nocardioides luteus Strain BAFB, an Alkane-Degrading Bacterium Isolated from JP-7 Polluted Soil.</title>
        <authorList>
            <person name="Brown L."/>
            <person name="Ruiz O.N."/>
            <person name="Gunasekera T."/>
        </authorList>
    </citation>
    <scope>NUCLEOTIDE SEQUENCE [LARGE SCALE GENOMIC DNA]</scope>
    <source>
        <strain evidence="3">BAFB</strain>
    </source>
</reference>
<sequence>MALVAVVYAYNDLPDVRAEHLDAHRGFLGSQDTLVLSGPTSDGSALLVFEGEIATVEAILDDDPFLAAGLIKERRIFEWTPVLGSWKSQLGL</sequence>
<dbReference type="Proteomes" id="UP000033772">
    <property type="component" value="Unassembled WGS sequence"/>
</dbReference>
<feature type="domain" description="YCII-related" evidence="2">
    <location>
        <begin position="8"/>
        <end position="80"/>
    </location>
</feature>
<dbReference type="SUPFAM" id="SSF54909">
    <property type="entry name" value="Dimeric alpha+beta barrel"/>
    <property type="match status" value="1"/>
</dbReference>
<evidence type="ECO:0000313" key="3">
    <source>
        <dbReference type="EMBL" id="OIJ24145.1"/>
    </source>
</evidence>
<comment type="caution">
    <text evidence="3">The sequence shown here is derived from an EMBL/GenBank/DDBJ whole genome shotgun (WGS) entry which is preliminary data.</text>
</comment>
<dbReference type="STRING" id="1844.UG56_024300"/>
<dbReference type="AlphaFoldDB" id="A0A1J4N176"/>
<keyword evidence="4" id="KW-1185">Reference proteome</keyword>
<evidence type="ECO:0000259" key="2">
    <source>
        <dbReference type="Pfam" id="PF03795"/>
    </source>
</evidence>
<dbReference type="Pfam" id="PF03795">
    <property type="entry name" value="YCII"/>
    <property type="match status" value="1"/>
</dbReference>
<evidence type="ECO:0000256" key="1">
    <source>
        <dbReference type="ARBA" id="ARBA00007689"/>
    </source>
</evidence>
<proteinExistence type="inferred from homology"/>
<dbReference type="RefSeq" id="WP_045550487.1">
    <property type="nucleotide sequence ID" value="NZ_JZDQ02000045.1"/>
</dbReference>